<feature type="chain" id="PRO_5044851134" description="PPIase cyclophilin-type domain-containing protein" evidence="1">
    <location>
        <begin position="26"/>
        <end position="340"/>
    </location>
</feature>
<proteinExistence type="predicted"/>
<evidence type="ECO:0000313" key="3">
    <source>
        <dbReference type="EMBL" id="KAL3801827.1"/>
    </source>
</evidence>
<keyword evidence="1" id="KW-0732">Signal</keyword>
<evidence type="ECO:0000313" key="4">
    <source>
        <dbReference type="Proteomes" id="UP001516023"/>
    </source>
</evidence>
<accession>A0ABD3QNV6</accession>
<feature type="domain" description="PPIase cyclophilin-type" evidence="2">
    <location>
        <begin position="126"/>
        <end position="339"/>
    </location>
</feature>
<organism evidence="3 4">
    <name type="scientific">Cyclotella cryptica</name>
    <dbReference type="NCBI Taxonomy" id="29204"/>
    <lineage>
        <taxon>Eukaryota</taxon>
        <taxon>Sar</taxon>
        <taxon>Stramenopiles</taxon>
        <taxon>Ochrophyta</taxon>
        <taxon>Bacillariophyta</taxon>
        <taxon>Coscinodiscophyceae</taxon>
        <taxon>Thalassiosirophycidae</taxon>
        <taxon>Stephanodiscales</taxon>
        <taxon>Stephanodiscaceae</taxon>
        <taxon>Cyclotella</taxon>
    </lineage>
</organism>
<dbReference type="InterPro" id="IPR002130">
    <property type="entry name" value="Cyclophilin-type_PPIase_dom"/>
</dbReference>
<reference evidence="3 4" key="1">
    <citation type="journal article" date="2020" name="G3 (Bethesda)">
        <title>Improved Reference Genome for Cyclotella cryptica CCMP332, a Model for Cell Wall Morphogenesis, Salinity Adaptation, and Lipid Production in Diatoms (Bacillariophyta).</title>
        <authorList>
            <person name="Roberts W.R."/>
            <person name="Downey K.M."/>
            <person name="Ruck E.C."/>
            <person name="Traller J.C."/>
            <person name="Alverson A.J."/>
        </authorList>
    </citation>
    <scope>NUCLEOTIDE SEQUENCE [LARGE SCALE GENOMIC DNA]</scope>
    <source>
        <strain evidence="3 4">CCMP332</strain>
    </source>
</reference>
<feature type="signal peptide" evidence="1">
    <location>
        <begin position="1"/>
        <end position="25"/>
    </location>
</feature>
<dbReference type="Proteomes" id="UP001516023">
    <property type="component" value="Unassembled WGS sequence"/>
</dbReference>
<dbReference type="PANTHER" id="PTHR47875:SF1">
    <property type="entry name" value="PEPTIDYL-PROLYL CIS-TRANS ISOMERASE CYP28, CHLOROPLASTIC"/>
    <property type="match status" value="1"/>
</dbReference>
<dbReference type="AlphaFoldDB" id="A0ABD3QNV6"/>
<evidence type="ECO:0000256" key="1">
    <source>
        <dbReference type="SAM" id="SignalP"/>
    </source>
</evidence>
<dbReference type="PANTHER" id="PTHR47875">
    <property type="entry name" value="PEPTIDYL-PROLYL CIS-TRANS ISOMERASE CYP28, CHLOROPLASTIC"/>
    <property type="match status" value="1"/>
</dbReference>
<dbReference type="InterPro" id="IPR029000">
    <property type="entry name" value="Cyclophilin-like_dom_sf"/>
</dbReference>
<protein>
    <recommendedName>
        <fullName evidence="2">PPIase cyclophilin-type domain-containing protein</fullName>
    </recommendedName>
</protein>
<sequence length="340" mass="36870">MMLYPIIRTVLVLNTLAWSPSLTWGFGLGSFQGRLQGQRAKSMFLQHSINTPEVSTTLWVDTQSIATPTRRNFFASIAAVTTSIIATTLPACADTTSTADATITDKIFIEFKGIPTADASNPNSSNRIVIGLFGNDAPQPVSVLKQLVTKEGYKSKCKPLDTSRLLQKEQLEANKVYNSCLENEDTIGVNYDYSSVWRVIPNERIDVGAVTGKFVARENPNFQDTKGNTLLHDSPGVVSVRRGNDGGYGFTIFPGQKGDVGAAILDEDNIVVGKIIEGMDVVQRLNEMPVVKSAGVNYMALTGGPNAKNAPSRACRYGGPMYCNENKPLKKVLLDKTGVL</sequence>
<name>A0ABD3QNV6_9STRA</name>
<dbReference type="InterPro" id="IPR044178">
    <property type="entry name" value="CYP28-like"/>
</dbReference>
<dbReference type="EMBL" id="JABMIG020000024">
    <property type="protein sequence ID" value="KAL3801827.1"/>
    <property type="molecule type" value="Genomic_DNA"/>
</dbReference>
<evidence type="ECO:0000259" key="2">
    <source>
        <dbReference type="PROSITE" id="PS50072"/>
    </source>
</evidence>
<comment type="caution">
    <text evidence="3">The sequence shown here is derived from an EMBL/GenBank/DDBJ whole genome shotgun (WGS) entry which is preliminary data.</text>
</comment>
<dbReference type="Gene3D" id="2.40.100.10">
    <property type="entry name" value="Cyclophilin-like"/>
    <property type="match status" value="1"/>
</dbReference>
<dbReference type="SUPFAM" id="SSF50891">
    <property type="entry name" value="Cyclophilin-like"/>
    <property type="match status" value="1"/>
</dbReference>
<dbReference type="Pfam" id="PF00160">
    <property type="entry name" value="Pro_isomerase"/>
    <property type="match status" value="1"/>
</dbReference>
<dbReference type="PROSITE" id="PS50072">
    <property type="entry name" value="CSA_PPIASE_2"/>
    <property type="match status" value="1"/>
</dbReference>
<keyword evidence="4" id="KW-1185">Reference proteome</keyword>
<gene>
    <name evidence="3" type="ORF">HJC23_001223</name>
</gene>